<evidence type="ECO:0000313" key="8">
    <source>
        <dbReference type="Proteomes" id="UP001500037"/>
    </source>
</evidence>
<dbReference type="CDD" id="cd00609">
    <property type="entry name" value="AAT_like"/>
    <property type="match status" value="1"/>
</dbReference>
<evidence type="ECO:0000313" key="7">
    <source>
        <dbReference type="EMBL" id="GAA1235526.1"/>
    </source>
</evidence>
<dbReference type="PROSITE" id="PS50949">
    <property type="entry name" value="HTH_GNTR"/>
    <property type="match status" value="1"/>
</dbReference>
<evidence type="ECO:0000256" key="2">
    <source>
        <dbReference type="ARBA" id="ARBA00022898"/>
    </source>
</evidence>
<dbReference type="InterPro" id="IPR015422">
    <property type="entry name" value="PyrdxlP-dep_Trfase_small"/>
</dbReference>
<protein>
    <submittedName>
        <fullName evidence="7">PLP-dependent aminotransferase family protein</fullName>
    </submittedName>
</protein>
<keyword evidence="3" id="KW-0805">Transcription regulation</keyword>
<dbReference type="Pfam" id="PF00155">
    <property type="entry name" value="Aminotran_1_2"/>
    <property type="match status" value="1"/>
</dbReference>
<dbReference type="PANTHER" id="PTHR46577:SF1">
    <property type="entry name" value="HTH-TYPE TRANSCRIPTIONAL REGULATORY PROTEIN GABR"/>
    <property type="match status" value="1"/>
</dbReference>
<comment type="similarity">
    <text evidence="1">In the C-terminal section; belongs to the class-I pyridoxal-phosphate-dependent aminotransferase family.</text>
</comment>
<gene>
    <name evidence="7" type="ORF">GCM10009665_27110</name>
</gene>
<dbReference type="SUPFAM" id="SSF53383">
    <property type="entry name" value="PLP-dependent transferases"/>
    <property type="match status" value="1"/>
</dbReference>
<evidence type="ECO:0000256" key="5">
    <source>
        <dbReference type="ARBA" id="ARBA00023163"/>
    </source>
</evidence>
<dbReference type="Gene3D" id="3.40.640.10">
    <property type="entry name" value="Type I PLP-dependent aspartate aminotransferase-like (Major domain)"/>
    <property type="match status" value="1"/>
</dbReference>
<dbReference type="Pfam" id="PF00392">
    <property type="entry name" value="GntR"/>
    <property type="match status" value="1"/>
</dbReference>
<dbReference type="InterPro" id="IPR015424">
    <property type="entry name" value="PyrdxlP-dep_Trfase"/>
</dbReference>
<dbReference type="InterPro" id="IPR036390">
    <property type="entry name" value="WH_DNA-bd_sf"/>
</dbReference>
<dbReference type="Gene3D" id="1.10.10.10">
    <property type="entry name" value="Winged helix-like DNA-binding domain superfamily/Winged helix DNA-binding domain"/>
    <property type="match status" value="1"/>
</dbReference>
<evidence type="ECO:0000259" key="6">
    <source>
        <dbReference type="PROSITE" id="PS50949"/>
    </source>
</evidence>
<dbReference type="InterPro" id="IPR004839">
    <property type="entry name" value="Aminotransferase_I/II_large"/>
</dbReference>
<proteinExistence type="inferred from homology"/>
<evidence type="ECO:0000256" key="3">
    <source>
        <dbReference type="ARBA" id="ARBA00023015"/>
    </source>
</evidence>
<dbReference type="SUPFAM" id="SSF46785">
    <property type="entry name" value="Winged helix' DNA-binding domain"/>
    <property type="match status" value="1"/>
</dbReference>
<dbReference type="EMBL" id="BAAALF010000037">
    <property type="protein sequence ID" value="GAA1235526.1"/>
    <property type="molecule type" value="Genomic_DNA"/>
</dbReference>
<keyword evidence="8" id="KW-1185">Reference proteome</keyword>
<dbReference type="CDD" id="cd07377">
    <property type="entry name" value="WHTH_GntR"/>
    <property type="match status" value="1"/>
</dbReference>
<keyword evidence="7" id="KW-0808">Transferase</keyword>
<dbReference type="PANTHER" id="PTHR46577">
    <property type="entry name" value="HTH-TYPE TRANSCRIPTIONAL REGULATORY PROTEIN GABR"/>
    <property type="match status" value="1"/>
</dbReference>
<keyword evidence="7" id="KW-0032">Aminotransferase</keyword>
<comment type="caution">
    <text evidence="7">The sequence shown here is derived from an EMBL/GenBank/DDBJ whole genome shotgun (WGS) entry which is preliminary data.</text>
</comment>
<keyword evidence="2" id="KW-0663">Pyridoxal phosphate</keyword>
<evidence type="ECO:0000256" key="4">
    <source>
        <dbReference type="ARBA" id="ARBA00023125"/>
    </source>
</evidence>
<dbReference type="InterPro" id="IPR015421">
    <property type="entry name" value="PyrdxlP-dep_Trfase_major"/>
</dbReference>
<dbReference type="SMART" id="SM00345">
    <property type="entry name" value="HTH_GNTR"/>
    <property type="match status" value="1"/>
</dbReference>
<sequence>MRIALDGWQRRTGPRYRRIAAALADAVERGLVGAGDRLPAERPLADALGVSRGTTVRGYDELAQAGWVERRQGAGTFVRPRPAWTHTPTENPTSALLHRRLAGAGDMIDISLSVPPGTDHLPPIHEPLRMSDLAGHGLDPAGLPDLRAALARHLTDHLGLPTTADQLIVTSGAQHALSLLSLAVISPGRPVITGCPTYPGLAGAIAGRQGRLVTVPVDPLGVETQALERAAAQAHAPVIYVDPAAHSPTGAVLCGSRRHTLLQSARRHRALVVEDLTQAGLQLDLEPGQAAPAPLAADDASVVTVGSLSKMFWAGLRIGWLRAPEPLHRYLLRLRSANDLAPSVPSQLLATRLLHAADAAWQQSLRQALRARRDLLLTHLTQQLPAWQTQSPQAGLSMWVTLPVADSETFTHLATRYGVIVASGATSCVDGRHSSGLRLSFAESPKTLESAVDRLSVAWEEHSRRLASSPG</sequence>
<dbReference type="InterPro" id="IPR036388">
    <property type="entry name" value="WH-like_DNA-bd_sf"/>
</dbReference>
<keyword evidence="4" id="KW-0238">DNA-binding</keyword>
<dbReference type="InterPro" id="IPR051446">
    <property type="entry name" value="HTH_trans_reg/aminotransferase"/>
</dbReference>
<organism evidence="7 8">
    <name type="scientific">Kitasatospora nipponensis</name>
    <dbReference type="NCBI Taxonomy" id="258049"/>
    <lineage>
        <taxon>Bacteria</taxon>
        <taxon>Bacillati</taxon>
        <taxon>Actinomycetota</taxon>
        <taxon>Actinomycetes</taxon>
        <taxon>Kitasatosporales</taxon>
        <taxon>Streptomycetaceae</taxon>
        <taxon>Kitasatospora</taxon>
    </lineage>
</organism>
<dbReference type="GO" id="GO:0008483">
    <property type="term" value="F:transaminase activity"/>
    <property type="evidence" value="ECO:0007669"/>
    <property type="project" value="UniProtKB-KW"/>
</dbReference>
<reference evidence="8" key="1">
    <citation type="journal article" date="2019" name="Int. J. Syst. Evol. Microbiol.">
        <title>The Global Catalogue of Microorganisms (GCM) 10K type strain sequencing project: providing services to taxonomists for standard genome sequencing and annotation.</title>
        <authorList>
            <consortium name="The Broad Institute Genomics Platform"/>
            <consortium name="The Broad Institute Genome Sequencing Center for Infectious Disease"/>
            <person name="Wu L."/>
            <person name="Ma J."/>
        </authorList>
    </citation>
    <scope>NUCLEOTIDE SEQUENCE [LARGE SCALE GENOMIC DNA]</scope>
    <source>
        <strain evidence="8">JCM 13004</strain>
    </source>
</reference>
<feature type="domain" description="HTH gntR-type" evidence="6">
    <location>
        <begin position="13"/>
        <end position="81"/>
    </location>
</feature>
<evidence type="ECO:0000256" key="1">
    <source>
        <dbReference type="ARBA" id="ARBA00005384"/>
    </source>
</evidence>
<accession>A0ABP4GVT4</accession>
<dbReference type="InterPro" id="IPR000524">
    <property type="entry name" value="Tscrpt_reg_HTH_GntR"/>
</dbReference>
<dbReference type="Proteomes" id="UP001500037">
    <property type="component" value="Unassembled WGS sequence"/>
</dbReference>
<dbReference type="Gene3D" id="3.90.1150.10">
    <property type="entry name" value="Aspartate Aminotransferase, domain 1"/>
    <property type="match status" value="1"/>
</dbReference>
<keyword evidence="5" id="KW-0804">Transcription</keyword>
<name>A0ABP4GVT4_9ACTN</name>